<comment type="function">
    <text evidence="8">Catalyzes the transfer of a phosphate group to glutamate to form L-glutamate 5-phosphate.</text>
</comment>
<dbReference type="SMART" id="SM00359">
    <property type="entry name" value="PUA"/>
    <property type="match status" value="1"/>
</dbReference>
<dbReference type="InterPro" id="IPR015947">
    <property type="entry name" value="PUA-like_sf"/>
</dbReference>
<evidence type="ECO:0000256" key="4">
    <source>
        <dbReference type="ARBA" id="ARBA00022679"/>
    </source>
</evidence>
<dbReference type="CDD" id="cd04242">
    <property type="entry name" value="AAK_G5K_ProB"/>
    <property type="match status" value="1"/>
</dbReference>
<dbReference type="PROSITE" id="PS00902">
    <property type="entry name" value="GLUTAMATE_5_KINASE"/>
    <property type="match status" value="1"/>
</dbReference>
<dbReference type="GO" id="GO:0004349">
    <property type="term" value="F:glutamate 5-kinase activity"/>
    <property type="evidence" value="ECO:0007669"/>
    <property type="project" value="UniProtKB-EC"/>
</dbReference>
<dbReference type="Proteomes" id="UP001598130">
    <property type="component" value="Unassembled WGS sequence"/>
</dbReference>
<evidence type="ECO:0000313" key="10">
    <source>
        <dbReference type="EMBL" id="MFD3266292.1"/>
    </source>
</evidence>
<dbReference type="InterPro" id="IPR036393">
    <property type="entry name" value="AceGlu_kinase-like_sf"/>
</dbReference>
<comment type="caution">
    <text evidence="10">The sequence shown here is derived from an EMBL/GenBank/DDBJ whole genome shotgun (WGS) entry which is preliminary data.</text>
</comment>
<dbReference type="SUPFAM" id="SSF88697">
    <property type="entry name" value="PUA domain-like"/>
    <property type="match status" value="1"/>
</dbReference>
<proteinExistence type="inferred from homology"/>
<dbReference type="InterPro" id="IPR019797">
    <property type="entry name" value="Glutamate_5-kinase_CS"/>
</dbReference>
<dbReference type="Gene3D" id="2.30.130.10">
    <property type="entry name" value="PUA domain"/>
    <property type="match status" value="1"/>
</dbReference>
<feature type="binding site" evidence="8">
    <location>
        <position position="155"/>
    </location>
    <ligand>
        <name>substrate</name>
    </ligand>
</feature>
<feature type="binding site" evidence="8">
    <location>
        <begin position="175"/>
        <end position="176"/>
    </location>
    <ligand>
        <name>ATP</name>
        <dbReference type="ChEBI" id="CHEBI:30616"/>
    </ligand>
</feature>
<dbReference type="InterPro" id="IPR001048">
    <property type="entry name" value="Asp/Glu/Uridylate_kinase"/>
</dbReference>
<feature type="binding site" evidence="8">
    <location>
        <position position="56"/>
    </location>
    <ligand>
        <name>substrate</name>
    </ligand>
</feature>
<dbReference type="EC" id="2.7.2.11" evidence="8"/>
<keyword evidence="6 8" id="KW-0418">Kinase</keyword>
<keyword evidence="4 8" id="KW-0808">Transferase</keyword>
<feature type="domain" description="PUA" evidence="9">
    <location>
        <begin position="284"/>
        <end position="366"/>
    </location>
</feature>
<dbReference type="HAMAP" id="MF_00456">
    <property type="entry name" value="ProB"/>
    <property type="match status" value="1"/>
</dbReference>
<dbReference type="NCBIfam" id="TIGR01027">
    <property type="entry name" value="proB"/>
    <property type="match status" value="1"/>
</dbReference>
<evidence type="ECO:0000256" key="3">
    <source>
        <dbReference type="ARBA" id="ARBA00022650"/>
    </source>
</evidence>
<dbReference type="PANTHER" id="PTHR43654">
    <property type="entry name" value="GLUTAMATE 5-KINASE"/>
    <property type="match status" value="1"/>
</dbReference>
<dbReference type="Pfam" id="PF01472">
    <property type="entry name" value="PUA"/>
    <property type="match status" value="1"/>
</dbReference>
<evidence type="ECO:0000256" key="1">
    <source>
        <dbReference type="ARBA" id="ARBA00022490"/>
    </source>
</evidence>
<dbReference type="PRINTS" id="PR00474">
    <property type="entry name" value="GLU5KINASE"/>
</dbReference>
<evidence type="ECO:0000313" key="11">
    <source>
        <dbReference type="Proteomes" id="UP001598130"/>
    </source>
</evidence>
<sequence>METVSGIERARRVVVKVGSALLVGEDGTADTLWLAAFAADVARLRARGQQVLVVSSGAVALGRRRLMLARRSLTLPEKQAAAAAGQSALMRAWEEALEPHDIHAAQVLLTRDDTEVRHRWLNARATVETLLDLGVVPVVNENDTVVTEEIRYGDNDRLAARVAQMIGADVLILLSDIDGLYTADPRSNPDAKHLARITHLTPEIEAMAGGANASAGVGTGGMATKIAAARMAQSAGCATVITLGRRPSPLAALEAGEPATVIEPALSAKAAYKAWIAGTLAPAGTLVVDNGAARALSTGKSLLAAGIRAVEGRFEKGDAVVVRDEAGREIGRGLTRYDSADAVAIRGLKSDAIEGVLGYTSGPVIHADDLALGHAPAEAAAG</sequence>
<evidence type="ECO:0000256" key="2">
    <source>
        <dbReference type="ARBA" id="ARBA00022605"/>
    </source>
</evidence>
<dbReference type="InterPro" id="IPR001057">
    <property type="entry name" value="Glu/AcGlu_kinase"/>
</dbReference>
<evidence type="ECO:0000256" key="8">
    <source>
        <dbReference type="HAMAP-Rule" id="MF_00456"/>
    </source>
</evidence>
<dbReference type="InterPro" id="IPR002478">
    <property type="entry name" value="PUA"/>
</dbReference>
<comment type="catalytic activity">
    <reaction evidence="8">
        <text>L-glutamate + ATP = L-glutamyl 5-phosphate + ADP</text>
        <dbReference type="Rhea" id="RHEA:14877"/>
        <dbReference type="ChEBI" id="CHEBI:29985"/>
        <dbReference type="ChEBI" id="CHEBI:30616"/>
        <dbReference type="ChEBI" id="CHEBI:58274"/>
        <dbReference type="ChEBI" id="CHEBI:456216"/>
        <dbReference type="EC" id="2.7.2.11"/>
    </reaction>
</comment>
<dbReference type="InterPro" id="IPR011529">
    <property type="entry name" value="Glu_5kinase"/>
</dbReference>
<reference evidence="10 11" key="1">
    <citation type="submission" date="2022-09" db="EMBL/GenBank/DDBJ databases">
        <title>New species of Phenylobacterium.</title>
        <authorList>
            <person name="Mieszkin S."/>
        </authorList>
    </citation>
    <scope>NUCLEOTIDE SEQUENCE [LARGE SCALE GENOMIC DNA]</scope>
    <source>
        <strain evidence="10 11">HK31-G</strain>
    </source>
</reference>
<dbReference type="SUPFAM" id="SSF53633">
    <property type="entry name" value="Carbamate kinase-like"/>
    <property type="match status" value="1"/>
</dbReference>
<protein>
    <recommendedName>
        <fullName evidence="8">Glutamate 5-kinase</fullName>
        <ecNumber evidence="8">2.7.2.11</ecNumber>
    </recommendedName>
    <alternativeName>
        <fullName evidence="8">Gamma-glutamyl kinase</fullName>
        <shortName evidence="8">GK</shortName>
    </alternativeName>
</protein>
<comment type="pathway">
    <text evidence="8">Amino-acid biosynthesis; L-proline biosynthesis; L-glutamate 5-semialdehyde from L-glutamate: step 1/2.</text>
</comment>
<comment type="subcellular location">
    <subcellularLocation>
        <location evidence="8">Cytoplasm</location>
    </subcellularLocation>
</comment>
<organism evidence="10 11">
    <name type="scientific">Phenylobacterium ferrooxidans</name>
    <dbReference type="NCBI Taxonomy" id="2982689"/>
    <lineage>
        <taxon>Bacteria</taxon>
        <taxon>Pseudomonadati</taxon>
        <taxon>Pseudomonadota</taxon>
        <taxon>Alphaproteobacteria</taxon>
        <taxon>Caulobacterales</taxon>
        <taxon>Caulobacteraceae</taxon>
        <taxon>Phenylobacterium</taxon>
    </lineage>
</organism>
<keyword evidence="1 8" id="KW-0963">Cytoplasm</keyword>
<dbReference type="CDD" id="cd21157">
    <property type="entry name" value="PUA_G5K"/>
    <property type="match status" value="1"/>
</dbReference>
<dbReference type="PROSITE" id="PS50890">
    <property type="entry name" value="PUA"/>
    <property type="match status" value="1"/>
</dbReference>
<keyword evidence="3 8" id="KW-0641">Proline biosynthesis</keyword>
<dbReference type="RefSeq" id="WP_377371557.1">
    <property type="nucleotide sequence ID" value="NZ_JAOTJD010000052.1"/>
</dbReference>
<keyword evidence="2 8" id="KW-0028">Amino-acid biosynthesis</keyword>
<dbReference type="Gene3D" id="3.40.1160.10">
    <property type="entry name" value="Acetylglutamate kinase-like"/>
    <property type="match status" value="1"/>
</dbReference>
<comment type="similarity">
    <text evidence="8">Belongs to the glutamate 5-kinase family.</text>
</comment>
<evidence type="ECO:0000256" key="6">
    <source>
        <dbReference type="ARBA" id="ARBA00022777"/>
    </source>
</evidence>
<accession>A0ABW6D1H6</accession>
<feature type="binding site" evidence="8">
    <location>
        <begin position="219"/>
        <end position="225"/>
    </location>
    <ligand>
        <name>ATP</name>
        <dbReference type="ChEBI" id="CHEBI:30616"/>
    </ligand>
</feature>
<keyword evidence="7 8" id="KW-0067">ATP-binding</keyword>
<dbReference type="PIRSF" id="PIRSF000729">
    <property type="entry name" value="GK"/>
    <property type="match status" value="1"/>
</dbReference>
<dbReference type="InterPro" id="IPR036974">
    <property type="entry name" value="PUA_sf"/>
</dbReference>
<name>A0ABW6D1H6_9CAUL</name>
<feature type="binding site" evidence="8">
    <location>
        <position position="143"/>
    </location>
    <ligand>
        <name>substrate</name>
    </ligand>
</feature>
<evidence type="ECO:0000256" key="7">
    <source>
        <dbReference type="ARBA" id="ARBA00022840"/>
    </source>
</evidence>
<feature type="binding site" evidence="8">
    <location>
        <position position="16"/>
    </location>
    <ligand>
        <name>ATP</name>
        <dbReference type="ChEBI" id="CHEBI:30616"/>
    </ligand>
</feature>
<dbReference type="InterPro" id="IPR041739">
    <property type="entry name" value="G5K_ProB"/>
</dbReference>
<evidence type="ECO:0000259" key="9">
    <source>
        <dbReference type="SMART" id="SM00359"/>
    </source>
</evidence>
<dbReference type="InterPro" id="IPR005715">
    <property type="entry name" value="Glu_5kinase/COase_Synthase"/>
</dbReference>
<gene>
    <name evidence="8 10" type="primary">proB</name>
    <name evidence="10" type="ORF">OCL97_20295</name>
</gene>
<evidence type="ECO:0000256" key="5">
    <source>
        <dbReference type="ARBA" id="ARBA00022741"/>
    </source>
</evidence>
<dbReference type="EMBL" id="JAOTJD010000052">
    <property type="protein sequence ID" value="MFD3266292.1"/>
    <property type="molecule type" value="Genomic_DNA"/>
</dbReference>
<dbReference type="Pfam" id="PF00696">
    <property type="entry name" value="AA_kinase"/>
    <property type="match status" value="1"/>
</dbReference>
<keyword evidence="5 8" id="KW-0547">Nucleotide-binding</keyword>
<keyword evidence="11" id="KW-1185">Reference proteome</keyword>
<dbReference type="PANTHER" id="PTHR43654:SF1">
    <property type="entry name" value="ISOPENTENYL PHOSPHATE KINASE"/>
    <property type="match status" value="1"/>
</dbReference>